<dbReference type="Proteomes" id="UP000279799">
    <property type="component" value="Chromosome"/>
</dbReference>
<dbReference type="Gene3D" id="1.10.260.40">
    <property type="entry name" value="lambda repressor-like DNA-binding domains"/>
    <property type="match status" value="1"/>
</dbReference>
<dbReference type="InterPro" id="IPR049945">
    <property type="entry name" value="AAA_22"/>
</dbReference>
<dbReference type="OrthoDB" id="9801665at2"/>
<dbReference type="InterPro" id="IPR001387">
    <property type="entry name" value="Cro/C1-type_HTH"/>
</dbReference>
<name>A0A448TUW2_9PAST</name>
<dbReference type="InterPro" id="IPR027417">
    <property type="entry name" value="P-loop_NTPase"/>
</dbReference>
<evidence type="ECO:0000259" key="2">
    <source>
        <dbReference type="Pfam" id="PF17762"/>
    </source>
</evidence>
<dbReference type="GO" id="GO:0003677">
    <property type="term" value="F:DNA binding"/>
    <property type="evidence" value="ECO:0007669"/>
    <property type="project" value="InterPro"/>
</dbReference>
<evidence type="ECO:0000313" key="3">
    <source>
        <dbReference type="EMBL" id="VEJ09723.1"/>
    </source>
</evidence>
<keyword evidence="3" id="KW-0808">Transferase</keyword>
<dbReference type="PANTHER" id="PTHR35894:SF5">
    <property type="entry name" value="MU-LIKE PROPHAGE FLUMU DNA TRANSPOSITION PROTEIN B"/>
    <property type="match status" value="1"/>
</dbReference>
<dbReference type="InterPro" id="IPR041468">
    <property type="entry name" value="HTH_ParB/Spo0J"/>
</dbReference>
<protein>
    <submittedName>
        <fullName evidence="3">Thymidine kinase</fullName>
    </submittedName>
</protein>
<dbReference type="CDD" id="cd00093">
    <property type="entry name" value="HTH_XRE"/>
    <property type="match status" value="1"/>
</dbReference>
<gene>
    <name evidence="3" type="ORF">NCTC12871_01206</name>
</gene>
<dbReference type="Pfam" id="PF17762">
    <property type="entry name" value="HTH_ParB"/>
    <property type="match status" value="1"/>
</dbReference>
<accession>A0A448TUW2</accession>
<dbReference type="InterPro" id="IPR052026">
    <property type="entry name" value="ExeA_AAA_ATPase_DNA-bind"/>
</dbReference>
<dbReference type="RefSeq" id="WP_126599882.1">
    <property type="nucleotide sequence ID" value="NZ_LR134510.1"/>
</dbReference>
<reference evidence="3 4" key="1">
    <citation type="submission" date="2018-12" db="EMBL/GenBank/DDBJ databases">
        <authorList>
            <consortium name="Pathogen Informatics"/>
        </authorList>
    </citation>
    <scope>NUCLEOTIDE SEQUENCE [LARGE SCALE GENOMIC DNA]</scope>
    <source>
        <strain evidence="3 4">NCTC12871</strain>
    </source>
</reference>
<dbReference type="SUPFAM" id="SSF52540">
    <property type="entry name" value="P-loop containing nucleoside triphosphate hydrolases"/>
    <property type="match status" value="1"/>
</dbReference>
<dbReference type="AlphaFoldDB" id="A0A448TUW2"/>
<dbReference type="GO" id="GO:0016887">
    <property type="term" value="F:ATP hydrolysis activity"/>
    <property type="evidence" value="ECO:0007669"/>
    <property type="project" value="InterPro"/>
</dbReference>
<evidence type="ECO:0000313" key="4">
    <source>
        <dbReference type="Proteomes" id="UP000279799"/>
    </source>
</evidence>
<keyword evidence="3" id="KW-0418">Kinase</keyword>
<dbReference type="Gene3D" id="3.40.50.300">
    <property type="entry name" value="P-loop containing nucleotide triphosphate hydrolases"/>
    <property type="match status" value="1"/>
</dbReference>
<organism evidence="3 4">
    <name type="scientific">Actinobacillus delphinicola</name>
    <dbReference type="NCBI Taxonomy" id="51161"/>
    <lineage>
        <taxon>Bacteria</taxon>
        <taxon>Pseudomonadati</taxon>
        <taxon>Pseudomonadota</taxon>
        <taxon>Gammaproteobacteria</taxon>
        <taxon>Pasteurellales</taxon>
        <taxon>Pasteurellaceae</taxon>
        <taxon>Actinobacillus</taxon>
    </lineage>
</organism>
<feature type="domain" description="ORC1/DEAH AAA+ ATPase" evidence="1">
    <location>
        <begin position="89"/>
        <end position="199"/>
    </location>
</feature>
<dbReference type="Pfam" id="PF13401">
    <property type="entry name" value="AAA_22"/>
    <property type="match status" value="1"/>
</dbReference>
<dbReference type="InterPro" id="IPR010982">
    <property type="entry name" value="Lambda_DNA-bd_dom_sf"/>
</dbReference>
<dbReference type="GO" id="GO:0016301">
    <property type="term" value="F:kinase activity"/>
    <property type="evidence" value="ECO:0007669"/>
    <property type="project" value="UniProtKB-KW"/>
</dbReference>
<evidence type="ECO:0000259" key="1">
    <source>
        <dbReference type="Pfam" id="PF13401"/>
    </source>
</evidence>
<dbReference type="EMBL" id="LR134510">
    <property type="protein sequence ID" value="VEJ09723.1"/>
    <property type="molecule type" value="Genomic_DNA"/>
</dbReference>
<keyword evidence="4" id="KW-1185">Reference proteome</keyword>
<proteinExistence type="predicted"/>
<dbReference type="PANTHER" id="PTHR35894">
    <property type="entry name" value="GENERAL SECRETION PATHWAY PROTEIN A-RELATED"/>
    <property type="match status" value="1"/>
</dbReference>
<dbReference type="KEGG" id="adp:NCTC12871_01206"/>
<sequence>MNQNALKQFMETYNWGQKQVAQHFGKSISTVSQYLRGLYNGDVSELDRKVDELIALYTEKATVKYNEHFVPTLVAKIGFETIRYAHASADINVIYGAAGIGKTQLLKQYAKEHSSAVLIEVDPSCTPKVLLTQICEKIGATARGSNHDLLAAILDKLENSDRVLLVDEAELLNTRSLEFLRRIHDKANIGVVLAGMPRLLVNLQGKNNELAQLYSRVGTAQNLGQALNDDDMALLIEQTLGTNEFNAPLMKAAKGNARRLSKLIRGVVRTAKLNERPINEALIQQFSKKLIN</sequence>
<feature type="domain" description="ParB/Spo0J HTH" evidence="2">
    <location>
        <begin position="4"/>
        <end position="36"/>
    </location>
</feature>
<dbReference type="SUPFAM" id="SSF47413">
    <property type="entry name" value="lambda repressor-like DNA-binding domains"/>
    <property type="match status" value="1"/>
</dbReference>